<evidence type="ECO:0000256" key="2">
    <source>
        <dbReference type="SAM" id="MobiDB-lite"/>
    </source>
</evidence>
<dbReference type="Proteomes" id="UP000777438">
    <property type="component" value="Unassembled WGS sequence"/>
</dbReference>
<keyword evidence="1" id="KW-0813">Transport</keyword>
<evidence type="ECO:0000313" key="4">
    <source>
        <dbReference type="EMBL" id="KAH6873875.1"/>
    </source>
</evidence>
<evidence type="ECO:0000313" key="5">
    <source>
        <dbReference type="Proteomes" id="UP000777438"/>
    </source>
</evidence>
<dbReference type="PANTHER" id="PTHR19241">
    <property type="entry name" value="ATP-BINDING CASSETTE TRANSPORTER"/>
    <property type="match status" value="1"/>
</dbReference>
<organism evidence="4 5">
    <name type="scientific">Thelonectria olida</name>
    <dbReference type="NCBI Taxonomy" id="1576542"/>
    <lineage>
        <taxon>Eukaryota</taxon>
        <taxon>Fungi</taxon>
        <taxon>Dikarya</taxon>
        <taxon>Ascomycota</taxon>
        <taxon>Pezizomycotina</taxon>
        <taxon>Sordariomycetes</taxon>
        <taxon>Hypocreomycetidae</taxon>
        <taxon>Hypocreales</taxon>
        <taxon>Nectriaceae</taxon>
        <taxon>Thelonectria</taxon>
    </lineage>
</organism>
<keyword evidence="5" id="KW-1185">Reference proteome</keyword>
<sequence>MAYSQCTTSSPNSLLKNNPGFAQQMDLHDGTGTVRAALQFSALLRQPKSYSQKEKLAYADKILNLLDLMDVQHARQEQATAGQQLCLGKVVNALPSFARHGALYPEGANPGEFILETVGAGVNARMSDKSPDWAAIWAPSDEAASLGREIQDSKNGERAGRAPDAGVEDGSDCNTSISTQYWHKFPRPSKSGPSHAYGWVAFASSTIVSEIPGSIIVTGVVLLEMGFSKWLVAPCTRKPIPSLGAPRAVHDGPKSRLGLSWICPRLYRLHLQLLYYLSPFTYVLGGMVTTVTTSVSVSCRSSELTIFTAPPNETCSSYASERASSVSALLLNPDAPNDVPCEVCRWTPASQFLAQFNPGDGQLGGIWGCWAIFVDFTVGNFVLVYFFTWATKVKGWKFFNFF</sequence>
<gene>
    <name evidence="4" type="ORF">B0T10DRAFT_465970</name>
</gene>
<keyword evidence="3" id="KW-1133">Transmembrane helix</keyword>
<feature type="transmembrane region" description="Helical" evidence="3">
    <location>
        <begin position="365"/>
        <end position="387"/>
    </location>
</feature>
<comment type="caution">
    <text evidence="4">The sequence shown here is derived from an EMBL/GenBank/DDBJ whole genome shotgun (WGS) entry which is preliminary data.</text>
</comment>
<name>A0A9P8VSI5_9HYPO</name>
<feature type="compositionally biased region" description="Basic and acidic residues" evidence="2">
    <location>
        <begin position="150"/>
        <end position="161"/>
    </location>
</feature>
<keyword evidence="3" id="KW-0812">Transmembrane</keyword>
<dbReference type="AlphaFoldDB" id="A0A9P8VSI5"/>
<keyword evidence="3" id="KW-0472">Membrane</keyword>
<protein>
    <submittedName>
        <fullName evidence="4">Uncharacterized protein</fullName>
    </submittedName>
</protein>
<evidence type="ECO:0000256" key="3">
    <source>
        <dbReference type="SAM" id="Phobius"/>
    </source>
</evidence>
<evidence type="ECO:0000256" key="1">
    <source>
        <dbReference type="ARBA" id="ARBA00022448"/>
    </source>
</evidence>
<reference evidence="4 5" key="1">
    <citation type="journal article" date="2021" name="Nat. Commun.">
        <title>Genetic determinants of endophytism in the Arabidopsis root mycobiome.</title>
        <authorList>
            <person name="Mesny F."/>
            <person name="Miyauchi S."/>
            <person name="Thiergart T."/>
            <person name="Pickel B."/>
            <person name="Atanasova L."/>
            <person name="Karlsson M."/>
            <person name="Huettel B."/>
            <person name="Barry K.W."/>
            <person name="Haridas S."/>
            <person name="Chen C."/>
            <person name="Bauer D."/>
            <person name="Andreopoulos W."/>
            <person name="Pangilinan J."/>
            <person name="LaButti K."/>
            <person name="Riley R."/>
            <person name="Lipzen A."/>
            <person name="Clum A."/>
            <person name="Drula E."/>
            <person name="Henrissat B."/>
            <person name="Kohler A."/>
            <person name="Grigoriev I.V."/>
            <person name="Martin F.M."/>
            <person name="Hacquard S."/>
        </authorList>
    </citation>
    <scope>NUCLEOTIDE SEQUENCE [LARGE SCALE GENOMIC DNA]</scope>
    <source>
        <strain evidence="4 5">MPI-CAGE-CH-0241</strain>
    </source>
</reference>
<accession>A0A9P8VSI5</accession>
<dbReference type="EMBL" id="JAGPYM010000043">
    <property type="protein sequence ID" value="KAH6873875.1"/>
    <property type="molecule type" value="Genomic_DNA"/>
</dbReference>
<dbReference type="OrthoDB" id="245989at2759"/>
<feature type="region of interest" description="Disordered" evidence="2">
    <location>
        <begin position="150"/>
        <end position="173"/>
    </location>
</feature>
<proteinExistence type="predicted"/>